<accession>A0ABP1FQZ9</accession>
<evidence type="ECO:0000313" key="2">
    <source>
        <dbReference type="EMBL" id="CAL5219957.1"/>
    </source>
</evidence>
<dbReference type="EMBL" id="CAXHTA020000002">
    <property type="protein sequence ID" value="CAL5219957.1"/>
    <property type="molecule type" value="Genomic_DNA"/>
</dbReference>
<name>A0ABP1FQZ9_9CHLO</name>
<evidence type="ECO:0000256" key="1">
    <source>
        <dbReference type="SAM" id="MobiDB-lite"/>
    </source>
</evidence>
<feature type="region of interest" description="Disordered" evidence="1">
    <location>
        <begin position="148"/>
        <end position="174"/>
    </location>
</feature>
<feature type="compositionally biased region" description="Polar residues" evidence="1">
    <location>
        <begin position="360"/>
        <end position="369"/>
    </location>
</feature>
<organism evidence="2 3">
    <name type="scientific">Coccomyxa viridis</name>
    <dbReference type="NCBI Taxonomy" id="1274662"/>
    <lineage>
        <taxon>Eukaryota</taxon>
        <taxon>Viridiplantae</taxon>
        <taxon>Chlorophyta</taxon>
        <taxon>core chlorophytes</taxon>
        <taxon>Trebouxiophyceae</taxon>
        <taxon>Trebouxiophyceae incertae sedis</taxon>
        <taxon>Coccomyxaceae</taxon>
        <taxon>Coccomyxa</taxon>
    </lineage>
</organism>
<sequence>MRYIKGKPPFCAEPSVQEPFQPLEPSPACSKCGAQFTPAWRGSSGPPQTLCEECCLGKWTILPVHAPLPGAQDPSMPTEYMDGQLSAEAAAKASSPVPGTEEMPEDLPASHSPGLPELLVRLDSSDGEDVPVMAEVDPEPAIGARQVSEAREGAATQPSVGPTNHQGQHNQERQQPAFRVAPEQYAWASWDQRASADSVVMQRLLQEQADALAPVLRMLGPLSMLAARLMPAGKPHYSKVEALVIGMVYGLVAPRAVILHSILHECLVGNQELQRLLGREDLQRQTWVLAVMLATGQASGSGGNSGHPSGCQASSQALADLAHPSPHTAAQIPVRRGSPSSKQAPKRKHNVFVEGGLASSPGSPCQARSNVERQPRKRQTADVPDASGCNEAAREAGRLGQPWVARAQAAQRARPHSLSEAPAAAARAKQQACMPRHAGAAKHSDLLLQLPGQPQPCRQMPMPALSTHMQQAQGGLSAMPVAHHPSVVLPPPEKEFVLLQSILMPAHQAELASAPGRQLDEGMGTAEDEEEMVIANDSPNAEQSPRQFKPDQALQHCSRLAEQPPAQPARIEEKADNAGAYAKAEVALRRIFSDLAPQQAVGEQTSIVICVFEGLKEDHTERVLDLREMAKAVGWEFGSSLQTKDLCAVLWTLITHQAAREGYPQYLLSEAPKQHTISLNTGCRVRYLLCLGQIQTLYWISDELERGRLDAFCKGVWEDSVYECSMQSVRVYEAQGAGHSGQERANPARAWGVSALYASQSRQGSLCAGLALA</sequence>
<keyword evidence="3" id="KW-1185">Reference proteome</keyword>
<gene>
    <name evidence="2" type="primary">g1890</name>
    <name evidence="2" type="ORF">VP750_LOCUS1616</name>
</gene>
<feature type="compositionally biased region" description="Polar residues" evidence="1">
    <location>
        <begin position="156"/>
        <end position="169"/>
    </location>
</feature>
<proteinExistence type="predicted"/>
<feature type="region of interest" description="Disordered" evidence="1">
    <location>
        <begin position="324"/>
        <end position="439"/>
    </location>
</feature>
<reference evidence="2 3" key="1">
    <citation type="submission" date="2024-06" db="EMBL/GenBank/DDBJ databases">
        <authorList>
            <person name="Kraege A."/>
            <person name="Thomma B."/>
        </authorList>
    </citation>
    <scope>NUCLEOTIDE SEQUENCE [LARGE SCALE GENOMIC DNA]</scope>
</reference>
<protein>
    <submittedName>
        <fullName evidence="2">G1890 protein</fullName>
    </submittedName>
</protein>
<comment type="caution">
    <text evidence="2">The sequence shown here is derived from an EMBL/GenBank/DDBJ whole genome shotgun (WGS) entry which is preliminary data.</text>
</comment>
<feature type="region of interest" description="Disordered" evidence="1">
    <location>
        <begin position="87"/>
        <end position="112"/>
    </location>
</feature>
<dbReference type="Proteomes" id="UP001497392">
    <property type="component" value="Unassembled WGS sequence"/>
</dbReference>
<evidence type="ECO:0000313" key="3">
    <source>
        <dbReference type="Proteomes" id="UP001497392"/>
    </source>
</evidence>
<feature type="compositionally biased region" description="Low complexity" evidence="1">
    <location>
        <begin position="421"/>
        <end position="432"/>
    </location>
</feature>